<reference evidence="3 4" key="1">
    <citation type="submission" date="2014-06" db="EMBL/GenBank/DDBJ databases">
        <authorList>
            <person name="Swart Estienne"/>
        </authorList>
    </citation>
    <scope>NUCLEOTIDE SEQUENCE [LARGE SCALE GENOMIC DNA]</scope>
    <source>
        <strain evidence="3 4">130c</strain>
    </source>
</reference>
<keyword evidence="4" id="KW-1185">Reference proteome</keyword>
<organism evidence="3 4">
    <name type="scientific">Stylonychia lemnae</name>
    <name type="common">Ciliate</name>
    <dbReference type="NCBI Taxonomy" id="5949"/>
    <lineage>
        <taxon>Eukaryota</taxon>
        <taxon>Sar</taxon>
        <taxon>Alveolata</taxon>
        <taxon>Ciliophora</taxon>
        <taxon>Intramacronucleata</taxon>
        <taxon>Spirotrichea</taxon>
        <taxon>Stichotrichia</taxon>
        <taxon>Sporadotrichida</taxon>
        <taxon>Oxytrichidae</taxon>
        <taxon>Stylonychinae</taxon>
        <taxon>Stylonychia</taxon>
    </lineage>
</organism>
<dbReference type="Proteomes" id="UP000039865">
    <property type="component" value="Unassembled WGS sequence"/>
</dbReference>
<evidence type="ECO:0000313" key="4">
    <source>
        <dbReference type="Proteomes" id="UP000039865"/>
    </source>
</evidence>
<accession>A0A078A7C7</accession>
<dbReference type="InParanoid" id="A0A078A7C7"/>
<keyword evidence="2" id="KW-1133">Transmembrane helix</keyword>
<keyword evidence="2" id="KW-0472">Membrane</keyword>
<feature type="compositionally biased region" description="Basic and acidic residues" evidence="1">
    <location>
        <begin position="177"/>
        <end position="186"/>
    </location>
</feature>
<evidence type="ECO:0000313" key="3">
    <source>
        <dbReference type="EMBL" id="CDW76696.1"/>
    </source>
</evidence>
<feature type="region of interest" description="Disordered" evidence="1">
    <location>
        <begin position="161"/>
        <end position="186"/>
    </location>
</feature>
<protein>
    <submittedName>
        <fullName evidence="3">Uncharacterized protein</fullName>
    </submittedName>
</protein>
<name>A0A078A7C7_STYLE</name>
<sequence>MEVSRYSVVGIVGIVVFFKRLKSMYLGTYFWVKFLQSFLNIFSSLLMVTLIQLPFSDMIQSLASFALDQYFCLIIYSYWQAKKIEEGYVSPFDEDLDEEEEIDKEQGRYESSHGGSIIPDGNELSAIVGEINQNSQDVNVEVTENTNNIVALYNNSIVAAADPSDNSSNNGQNQPYLRRDTDATLE</sequence>
<gene>
    <name evidence="3" type="primary">Contig13182.g14060</name>
    <name evidence="3" type="ORF">STYLEM_5657</name>
</gene>
<dbReference type="OrthoDB" id="10581066at2759"/>
<dbReference type="AlphaFoldDB" id="A0A078A7C7"/>
<proteinExistence type="predicted"/>
<evidence type="ECO:0000256" key="2">
    <source>
        <dbReference type="SAM" id="Phobius"/>
    </source>
</evidence>
<evidence type="ECO:0000256" key="1">
    <source>
        <dbReference type="SAM" id="MobiDB-lite"/>
    </source>
</evidence>
<feature type="transmembrane region" description="Helical" evidence="2">
    <location>
        <begin position="34"/>
        <end position="53"/>
    </location>
</feature>
<dbReference type="EMBL" id="CCKQ01005455">
    <property type="protein sequence ID" value="CDW76696.1"/>
    <property type="molecule type" value="Genomic_DNA"/>
</dbReference>
<feature type="compositionally biased region" description="Polar residues" evidence="1">
    <location>
        <begin position="164"/>
        <end position="175"/>
    </location>
</feature>
<keyword evidence="2" id="KW-0812">Transmembrane</keyword>